<dbReference type="Proteomes" id="UP001611383">
    <property type="component" value="Chromosome"/>
</dbReference>
<dbReference type="InterPro" id="IPR034686">
    <property type="entry name" value="Terpene_cyclase-like_2"/>
</dbReference>
<dbReference type="Pfam" id="PF19086">
    <property type="entry name" value="Terpene_syn_C_2"/>
    <property type="match status" value="1"/>
</dbReference>
<accession>A0ABY9X747</accession>
<dbReference type="EC" id="4.2.3.-" evidence="1"/>
<protein>
    <recommendedName>
        <fullName evidence="1">Terpene synthase</fullName>
        <ecNumber evidence="1">4.2.3.-</ecNumber>
    </recommendedName>
</protein>
<keyword evidence="1" id="KW-0456">Lyase</keyword>
<keyword evidence="3" id="KW-1185">Reference proteome</keyword>
<dbReference type="SFLD" id="SFLDS00005">
    <property type="entry name" value="Isoprenoid_Synthase_Type_I"/>
    <property type="match status" value="1"/>
</dbReference>
<keyword evidence="1" id="KW-0479">Metal-binding</keyword>
<sequence length="348" mass="39637">MLMAINSGSAAALSEEVPLLQGPSLSALRMPPSCPLEPSLHAKAIDRATRARVLEVKLLPKEPSRVKRFDASQFGLLTAYTYPKGTRERLELCNDWHVWLFLFDDEADEQKEVGQRPEYLQAYVEACLKVLRGGPLRSRATPLERFTHELHTRMCRLASDMWLERFARDAEDYLYRGTLPAARNWAAGNVPELEPYIEQRAMDSAMYTAQDLVEFAQEGQELPEALFQLPLVQRMRHLCTRVVGLTNDLFSFEKEVLWHNNPNNFVYVLQVNRQLGLEEAIDEAISLINADTDAFIACEEELLASGPVDPRVLSYVEGMKAWIHGNVRWSLVTGRYCSPTSPFPELRR</sequence>
<reference evidence="2 3" key="1">
    <citation type="submission" date="2019-08" db="EMBL/GenBank/DDBJ databases">
        <title>Archangium and Cystobacter genomes.</title>
        <authorList>
            <person name="Chen I.-C.K."/>
            <person name="Wielgoss S."/>
        </authorList>
    </citation>
    <scope>NUCLEOTIDE SEQUENCE [LARGE SCALE GENOMIC DNA]</scope>
    <source>
        <strain evidence="2 3">Cbm 6</strain>
    </source>
</reference>
<proteinExistence type="inferred from homology"/>
<keyword evidence="1" id="KW-0460">Magnesium</keyword>
<dbReference type="PANTHER" id="PTHR35201">
    <property type="entry name" value="TERPENE SYNTHASE"/>
    <property type="match status" value="1"/>
</dbReference>
<comment type="similarity">
    <text evidence="1">Belongs to the terpene synthase family.</text>
</comment>
<dbReference type="Gene3D" id="1.10.600.10">
    <property type="entry name" value="Farnesyl Diphosphate Synthase"/>
    <property type="match status" value="1"/>
</dbReference>
<evidence type="ECO:0000313" key="3">
    <source>
        <dbReference type="Proteomes" id="UP001611383"/>
    </source>
</evidence>
<dbReference type="RefSeq" id="WP_395811245.1">
    <property type="nucleotide sequence ID" value="NZ_CP043494.1"/>
</dbReference>
<organism evidence="2 3">
    <name type="scientific">Archangium minus</name>
    <dbReference type="NCBI Taxonomy" id="83450"/>
    <lineage>
        <taxon>Bacteria</taxon>
        <taxon>Pseudomonadati</taxon>
        <taxon>Myxococcota</taxon>
        <taxon>Myxococcia</taxon>
        <taxon>Myxococcales</taxon>
        <taxon>Cystobacterineae</taxon>
        <taxon>Archangiaceae</taxon>
        <taxon>Archangium</taxon>
    </lineage>
</organism>
<evidence type="ECO:0000256" key="1">
    <source>
        <dbReference type="RuleBase" id="RU366034"/>
    </source>
</evidence>
<name>A0ABY9X747_9BACT</name>
<dbReference type="PANTHER" id="PTHR35201:SF4">
    <property type="entry name" value="BETA-PINACENE SYNTHASE-RELATED"/>
    <property type="match status" value="1"/>
</dbReference>
<dbReference type="SUPFAM" id="SSF48576">
    <property type="entry name" value="Terpenoid synthases"/>
    <property type="match status" value="1"/>
</dbReference>
<dbReference type="InterPro" id="IPR008949">
    <property type="entry name" value="Isoprenoid_synthase_dom_sf"/>
</dbReference>
<dbReference type="EMBL" id="CP043494">
    <property type="protein sequence ID" value="WNG51228.1"/>
    <property type="molecule type" value="Genomic_DNA"/>
</dbReference>
<gene>
    <name evidence="2" type="ORF">F0U60_49170</name>
</gene>
<comment type="cofactor">
    <cofactor evidence="1">
        <name>Mg(2+)</name>
        <dbReference type="ChEBI" id="CHEBI:18420"/>
    </cofactor>
</comment>
<evidence type="ECO:0000313" key="2">
    <source>
        <dbReference type="EMBL" id="WNG51228.1"/>
    </source>
</evidence>
<dbReference type="SFLD" id="SFLDG01020">
    <property type="entry name" value="Terpene_Cyclase_Like_2"/>
    <property type="match status" value="1"/>
</dbReference>